<dbReference type="OrthoDB" id="6399635at2"/>
<proteinExistence type="predicted"/>
<dbReference type="InterPro" id="IPR025380">
    <property type="entry name" value="DUF4369"/>
</dbReference>
<name>A0A1H4GD67_9BACT</name>
<accession>A0A1H4GD67</accession>
<dbReference type="EMBL" id="FNRL01000037">
    <property type="protein sequence ID" value="SEB07573.1"/>
    <property type="molecule type" value="Genomic_DNA"/>
</dbReference>
<sequence length="134" mass="14568">MKTRLISFLAFAALACCAAFCGQVNKSNMVILEGKVSGLPDGILYLGDIYRPAVVMDSAVVKNGEFSFHLAVNDDFEPLFVQLYFNRQGNLEPLIFDSDDVLAANGKAFYTNGFMLERGATAITGVYKGFSPCC</sequence>
<evidence type="ECO:0000259" key="2">
    <source>
        <dbReference type="Pfam" id="PF14289"/>
    </source>
</evidence>
<feature type="chain" id="PRO_5011656477" description="DUF4369 domain-containing protein" evidence="1">
    <location>
        <begin position="22"/>
        <end position="134"/>
    </location>
</feature>
<gene>
    <name evidence="3" type="ORF">SAMN05660909_05205</name>
</gene>
<dbReference type="RefSeq" id="WP_089765606.1">
    <property type="nucleotide sequence ID" value="NZ_BKAT01000060.1"/>
</dbReference>
<dbReference type="Pfam" id="PF14289">
    <property type="entry name" value="DUF4369"/>
    <property type="match status" value="1"/>
</dbReference>
<dbReference type="Proteomes" id="UP000199656">
    <property type="component" value="Unassembled WGS sequence"/>
</dbReference>
<dbReference type="PROSITE" id="PS51257">
    <property type="entry name" value="PROKAR_LIPOPROTEIN"/>
    <property type="match status" value="1"/>
</dbReference>
<feature type="signal peptide" evidence="1">
    <location>
        <begin position="1"/>
        <end position="21"/>
    </location>
</feature>
<reference evidence="4" key="1">
    <citation type="submission" date="2016-10" db="EMBL/GenBank/DDBJ databases">
        <authorList>
            <person name="Varghese N."/>
            <person name="Submissions S."/>
        </authorList>
    </citation>
    <scope>NUCLEOTIDE SEQUENCE [LARGE SCALE GENOMIC DNA]</scope>
    <source>
        <strain evidence="4">DSM 23920</strain>
    </source>
</reference>
<evidence type="ECO:0000313" key="4">
    <source>
        <dbReference type="Proteomes" id="UP000199656"/>
    </source>
</evidence>
<feature type="domain" description="DUF4369" evidence="2">
    <location>
        <begin position="31"/>
        <end position="101"/>
    </location>
</feature>
<dbReference type="AlphaFoldDB" id="A0A1H4GD67"/>
<evidence type="ECO:0000256" key="1">
    <source>
        <dbReference type="SAM" id="SignalP"/>
    </source>
</evidence>
<evidence type="ECO:0000313" key="3">
    <source>
        <dbReference type="EMBL" id="SEB07573.1"/>
    </source>
</evidence>
<keyword evidence="1" id="KW-0732">Signal</keyword>
<keyword evidence="4" id="KW-1185">Reference proteome</keyword>
<protein>
    <recommendedName>
        <fullName evidence="2">DUF4369 domain-containing protein</fullName>
    </recommendedName>
</protein>
<organism evidence="3 4">
    <name type="scientific">Chitinophaga terrae</name>
    <name type="common">ex Kim and Jung 2007</name>
    <dbReference type="NCBI Taxonomy" id="408074"/>
    <lineage>
        <taxon>Bacteria</taxon>
        <taxon>Pseudomonadati</taxon>
        <taxon>Bacteroidota</taxon>
        <taxon>Chitinophagia</taxon>
        <taxon>Chitinophagales</taxon>
        <taxon>Chitinophagaceae</taxon>
        <taxon>Chitinophaga</taxon>
    </lineage>
</organism>